<proteinExistence type="predicted"/>
<sequence>MTKYMLDDLDPDEPRWEEHYSSLRQGLDANFSMGAITGVNFGDDDVLAEVERAYNALVAERAFAPSVRHTDEQLAAGIARAQELIDGHCGAPDCESWCHRLRGRIGLLTALQRVRANPKGE</sequence>
<comment type="caution">
    <text evidence="1">The sequence shown here is derived from an EMBL/GenBank/DDBJ whole genome shotgun (WGS) entry which is preliminary data.</text>
</comment>
<evidence type="ECO:0000313" key="1">
    <source>
        <dbReference type="EMBL" id="MVU81928.1"/>
    </source>
</evidence>
<protein>
    <submittedName>
        <fullName evidence="1">Uncharacterized protein</fullName>
    </submittedName>
</protein>
<dbReference type="EMBL" id="WRPP01000007">
    <property type="protein sequence ID" value="MVU81928.1"/>
    <property type="molecule type" value="Genomic_DNA"/>
</dbReference>
<dbReference type="RefSeq" id="WP_157391495.1">
    <property type="nucleotide sequence ID" value="NZ_WRPP01000007.1"/>
</dbReference>
<dbReference type="AlphaFoldDB" id="A0A7K1V743"/>
<accession>A0A7K1V743</accession>
<keyword evidence="2" id="KW-1185">Reference proteome</keyword>
<reference evidence="1 2" key="1">
    <citation type="submission" date="2019-12" db="EMBL/GenBank/DDBJ databases">
        <title>Nocardia sp. nov. ET3-3 isolated from soil.</title>
        <authorList>
            <person name="Kanchanasin P."/>
            <person name="Tanasupawat S."/>
            <person name="Yuki M."/>
            <person name="Kudo T."/>
        </authorList>
    </citation>
    <scope>NUCLEOTIDE SEQUENCE [LARGE SCALE GENOMIC DNA]</scope>
    <source>
        <strain evidence="1 2">ET3-3</strain>
    </source>
</reference>
<evidence type="ECO:0000313" key="2">
    <source>
        <dbReference type="Proteomes" id="UP000466794"/>
    </source>
</evidence>
<organism evidence="1 2">
    <name type="scientific">Nocardia terrae</name>
    <dbReference type="NCBI Taxonomy" id="2675851"/>
    <lineage>
        <taxon>Bacteria</taxon>
        <taxon>Bacillati</taxon>
        <taxon>Actinomycetota</taxon>
        <taxon>Actinomycetes</taxon>
        <taxon>Mycobacteriales</taxon>
        <taxon>Nocardiaceae</taxon>
        <taxon>Nocardia</taxon>
    </lineage>
</organism>
<dbReference type="Proteomes" id="UP000466794">
    <property type="component" value="Unassembled WGS sequence"/>
</dbReference>
<name>A0A7K1V743_9NOCA</name>
<gene>
    <name evidence="1" type="ORF">GPX89_32405</name>
</gene>